<reference evidence="3" key="1">
    <citation type="journal article" date="2019" name="Int. J. Syst. Evol. Microbiol.">
        <title>The Global Catalogue of Microorganisms (GCM) 10K type strain sequencing project: providing services to taxonomists for standard genome sequencing and annotation.</title>
        <authorList>
            <consortium name="The Broad Institute Genomics Platform"/>
            <consortium name="The Broad Institute Genome Sequencing Center for Infectious Disease"/>
            <person name="Wu L."/>
            <person name="Ma J."/>
        </authorList>
    </citation>
    <scope>NUCLEOTIDE SEQUENCE [LARGE SCALE GENOMIC DNA]</scope>
    <source>
        <strain evidence="3">JCM 6242</strain>
    </source>
</reference>
<name>A0ABP6IQL6_9ACTN</name>
<dbReference type="SUPFAM" id="SSF49695">
    <property type="entry name" value="gamma-Crystallin-like"/>
    <property type="match status" value="1"/>
</dbReference>
<feature type="chain" id="PRO_5045942208" description="Beta/gamma crystallin 'Greek key' domain-containing protein" evidence="1">
    <location>
        <begin position="30"/>
        <end position="138"/>
    </location>
</feature>
<dbReference type="InterPro" id="IPR011024">
    <property type="entry name" value="G_crystallin-like"/>
</dbReference>
<feature type="signal peptide" evidence="1">
    <location>
        <begin position="1"/>
        <end position="29"/>
    </location>
</feature>
<evidence type="ECO:0008006" key="4">
    <source>
        <dbReference type="Google" id="ProtNLM"/>
    </source>
</evidence>
<proteinExistence type="predicted"/>
<dbReference type="Pfam" id="PF03995">
    <property type="entry name" value="Inhibitor_I36"/>
    <property type="match status" value="1"/>
</dbReference>
<keyword evidence="1" id="KW-0732">Signal</keyword>
<dbReference type="EMBL" id="BAAAVI010000080">
    <property type="protein sequence ID" value="GAA2904811.1"/>
    <property type="molecule type" value="Genomic_DNA"/>
</dbReference>
<sequence>MKKNFRIAITGTALALSVGFSGAASPAQAEEKGLQLYASNEFEGSTRVWSDSVPRLKNYDAINGYTWNDMAASVKNTDDVAWVLYDDSDYRDRRFCLRSGESVTWLEHEQWRFNKKTSSIRRLTLNSCVGYPAFYNYG</sequence>
<evidence type="ECO:0000256" key="1">
    <source>
        <dbReference type="SAM" id="SignalP"/>
    </source>
</evidence>
<comment type="caution">
    <text evidence="2">The sequence shown here is derived from an EMBL/GenBank/DDBJ whole genome shotgun (WGS) entry which is preliminary data.</text>
</comment>
<keyword evidence="3" id="KW-1185">Reference proteome</keyword>
<gene>
    <name evidence="2" type="ORF">GCM10010517_70930</name>
</gene>
<dbReference type="Proteomes" id="UP001500831">
    <property type="component" value="Unassembled WGS sequence"/>
</dbReference>
<accession>A0ABP6IQL6</accession>
<organism evidence="2 3">
    <name type="scientific">Streptosporangium fragile</name>
    <dbReference type="NCBI Taxonomy" id="46186"/>
    <lineage>
        <taxon>Bacteria</taxon>
        <taxon>Bacillati</taxon>
        <taxon>Actinomycetota</taxon>
        <taxon>Actinomycetes</taxon>
        <taxon>Streptosporangiales</taxon>
        <taxon>Streptosporangiaceae</taxon>
        <taxon>Streptosporangium</taxon>
    </lineage>
</organism>
<protein>
    <recommendedName>
        <fullName evidence="4">Beta/gamma crystallin 'Greek key' domain-containing protein</fullName>
    </recommendedName>
</protein>
<dbReference type="Gene3D" id="2.60.20.10">
    <property type="entry name" value="Crystallins"/>
    <property type="match status" value="1"/>
</dbReference>
<evidence type="ECO:0000313" key="2">
    <source>
        <dbReference type="EMBL" id="GAA2904811.1"/>
    </source>
</evidence>
<evidence type="ECO:0000313" key="3">
    <source>
        <dbReference type="Proteomes" id="UP001500831"/>
    </source>
</evidence>
<dbReference type="RefSeq" id="WP_344980690.1">
    <property type="nucleotide sequence ID" value="NZ_BAAAVI010000080.1"/>
</dbReference>